<evidence type="ECO:0000313" key="2">
    <source>
        <dbReference type="Proteomes" id="UP001054854"/>
    </source>
</evidence>
<keyword evidence="2" id="KW-1185">Reference proteome</keyword>
<gene>
    <name evidence="1" type="ORF">TPA0910_51860</name>
</gene>
<dbReference type="Proteomes" id="UP001054854">
    <property type="component" value="Unassembled WGS sequence"/>
</dbReference>
<organism evidence="1 2">
    <name type="scientific">Streptomyces hygroscopicus</name>
    <dbReference type="NCBI Taxonomy" id="1912"/>
    <lineage>
        <taxon>Bacteria</taxon>
        <taxon>Bacillati</taxon>
        <taxon>Actinomycetota</taxon>
        <taxon>Actinomycetes</taxon>
        <taxon>Kitasatosporales</taxon>
        <taxon>Streptomycetaceae</taxon>
        <taxon>Streptomyces</taxon>
        <taxon>Streptomyces violaceusniger group</taxon>
    </lineage>
</organism>
<dbReference type="EMBL" id="BNEK01000005">
    <property type="protein sequence ID" value="GHJ30753.1"/>
    <property type="molecule type" value="Genomic_DNA"/>
</dbReference>
<proteinExistence type="predicted"/>
<evidence type="ECO:0000313" key="1">
    <source>
        <dbReference type="EMBL" id="GHJ30753.1"/>
    </source>
</evidence>
<comment type="caution">
    <text evidence="1">The sequence shown here is derived from an EMBL/GenBank/DDBJ whole genome shotgun (WGS) entry which is preliminary data.</text>
</comment>
<sequence length="71" mass="7493">MRRYRCAVARGARVPAARCIPSPAVCGPVIQGGFRSTGTDEVAMLTVHEHALAEAALIDEAIADVPPREPP</sequence>
<accession>A0ABQ3U567</accession>
<reference evidence="1" key="1">
    <citation type="submission" date="2024-05" db="EMBL/GenBank/DDBJ databases">
        <title>Whole genome shotgun sequence of Streptomyces hygroscopicus NBRC 113678.</title>
        <authorList>
            <person name="Komaki H."/>
            <person name="Tamura T."/>
        </authorList>
    </citation>
    <scope>NUCLEOTIDE SEQUENCE</scope>
    <source>
        <strain evidence="1">N11-34</strain>
    </source>
</reference>
<name>A0ABQ3U567_STRHY</name>
<protein>
    <submittedName>
        <fullName evidence="1">Uncharacterized protein</fullName>
    </submittedName>
</protein>